<evidence type="ECO:0000256" key="1">
    <source>
        <dbReference type="ARBA" id="ARBA00005417"/>
    </source>
</evidence>
<dbReference type="Gene3D" id="3.40.50.300">
    <property type="entry name" value="P-loop containing nucleotide triphosphate hydrolases"/>
    <property type="match status" value="1"/>
</dbReference>
<dbReference type="AlphaFoldDB" id="A0AAE3QRM4"/>
<dbReference type="PANTHER" id="PTHR46743">
    <property type="entry name" value="TEICHOIC ACIDS EXPORT ATP-BINDING PROTEIN TAGH"/>
    <property type="match status" value="1"/>
</dbReference>
<dbReference type="RefSeq" id="WP_313980942.1">
    <property type="nucleotide sequence ID" value="NZ_JASJOS010000007.1"/>
</dbReference>
<dbReference type="CDD" id="cd10147">
    <property type="entry name" value="Wzt_C-like"/>
    <property type="match status" value="1"/>
</dbReference>
<dbReference type="InterPro" id="IPR015860">
    <property type="entry name" value="ABC_transpr_TagH-like"/>
</dbReference>
<dbReference type="CDD" id="cd03220">
    <property type="entry name" value="ABC_KpsT_Wzt"/>
    <property type="match status" value="1"/>
</dbReference>
<protein>
    <submittedName>
        <fullName evidence="6">ABC transporter ATP-binding protein</fullName>
    </submittedName>
</protein>
<organism evidence="6 7">
    <name type="scientific">Xanthocytophaga flava</name>
    <dbReference type="NCBI Taxonomy" id="3048013"/>
    <lineage>
        <taxon>Bacteria</taxon>
        <taxon>Pseudomonadati</taxon>
        <taxon>Bacteroidota</taxon>
        <taxon>Cytophagia</taxon>
        <taxon>Cytophagales</taxon>
        <taxon>Rhodocytophagaceae</taxon>
        <taxon>Xanthocytophaga</taxon>
    </lineage>
</organism>
<dbReference type="SMART" id="SM00382">
    <property type="entry name" value="AAA"/>
    <property type="match status" value="1"/>
</dbReference>
<evidence type="ECO:0000259" key="5">
    <source>
        <dbReference type="PROSITE" id="PS50893"/>
    </source>
</evidence>
<evidence type="ECO:0000313" key="6">
    <source>
        <dbReference type="EMBL" id="MDJ1482173.1"/>
    </source>
</evidence>
<evidence type="ECO:0000256" key="2">
    <source>
        <dbReference type="ARBA" id="ARBA00022448"/>
    </source>
</evidence>
<proteinExistence type="inferred from homology"/>
<dbReference type="GO" id="GO:0016020">
    <property type="term" value="C:membrane"/>
    <property type="evidence" value="ECO:0007669"/>
    <property type="project" value="InterPro"/>
</dbReference>
<dbReference type="SUPFAM" id="SSF52540">
    <property type="entry name" value="P-loop containing nucleoside triphosphate hydrolases"/>
    <property type="match status" value="1"/>
</dbReference>
<keyword evidence="4 6" id="KW-0067">ATP-binding</keyword>
<evidence type="ECO:0000256" key="4">
    <source>
        <dbReference type="ARBA" id="ARBA00022840"/>
    </source>
</evidence>
<dbReference type="EMBL" id="JASJOS010000007">
    <property type="protein sequence ID" value="MDJ1482173.1"/>
    <property type="molecule type" value="Genomic_DNA"/>
</dbReference>
<accession>A0AAE3QRM4</accession>
<dbReference type="InterPro" id="IPR050683">
    <property type="entry name" value="Bact_Polysacc_Export_ATP-bd"/>
</dbReference>
<dbReference type="Proteomes" id="UP001241110">
    <property type="component" value="Unassembled WGS sequence"/>
</dbReference>
<dbReference type="GO" id="GO:0005524">
    <property type="term" value="F:ATP binding"/>
    <property type="evidence" value="ECO:0007669"/>
    <property type="project" value="UniProtKB-KW"/>
</dbReference>
<dbReference type="Gene3D" id="2.70.50.60">
    <property type="entry name" value="abc- transporter (atp binding component) like domain"/>
    <property type="match status" value="1"/>
</dbReference>
<dbReference type="GO" id="GO:0016887">
    <property type="term" value="F:ATP hydrolysis activity"/>
    <property type="evidence" value="ECO:0007669"/>
    <property type="project" value="InterPro"/>
</dbReference>
<dbReference type="Pfam" id="PF00005">
    <property type="entry name" value="ABC_tran"/>
    <property type="match status" value="1"/>
</dbReference>
<reference evidence="6" key="1">
    <citation type="submission" date="2023-05" db="EMBL/GenBank/DDBJ databases">
        <authorList>
            <person name="Zhang X."/>
        </authorList>
    </citation>
    <scope>NUCLEOTIDE SEQUENCE</scope>
    <source>
        <strain evidence="6">YF14B1</strain>
    </source>
</reference>
<keyword evidence="3" id="KW-0547">Nucleotide-binding</keyword>
<dbReference type="GO" id="GO:0140359">
    <property type="term" value="F:ABC-type transporter activity"/>
    <property type="evidence" value="ECO:0007669"/>
    <property type="project" value="InterPro"/>
</dbReference>
<dbReference type="PANTHER" id="PTHR46743:SF2">
    <property type="entry name" value="TEICHOIC ACIDS EXPORT ATP-BINDING PROTEIN TAGH"/>
    <property type="match status" value="1"/>
</dbReference>
<dbReference type="InterPro" id="IPR003593">
    <property type="entry name" value="AAA+_ATPase"/>
</dbReference>
<dbReference type="InterPro" id="IPR029439">
    <property type="entry name" value="Wzt_C"/>
</dbReference>
<dbReference type="Pfam" id="PF14524">
    <property type="entry name" value="Wzt_C"/>
    <property type="match status" value="1"/>
</dbReference>
<comment type="similarity">
    <text evidence="1">Belongs to the ABC transporter superfamily.</text>
</comment>
<dbReference type="InterPro" id="IPR027417">
    <property type="entry name" value="P-loop_NTPase"/>
</dbReference>
<dbReference type="PROSITE" id="PS50893">
    <property type="entry name" value="ABC_TRANSPORTER_2"/>
    <property type="match status" value="1"/>
</dbReference>
<evidence type="ECO:0000256" key="3">
    <source>
        <dbReference type="ARBA" id="ARBA00022741"/>
    </source>
</evidence>
<dbReference type="InterPro" id="IPR003439">
    <property type="entry name" value="ABC_transporter-like_ATP-bd"/>
</dbReference>
<comment type="caution">
    <text evidence="6">The sequence shown here is derived from an EMBL/GenBank/DDBJ whole genome shotgun (WGS) entry which is preliminary data.</text>
</comment>
<gene>
    <name evidence="6" type="ORF">QNI16_16840</name>
</gene>
<keyword evidence="2" id="KW-0813">Transport</keyword>
<feature type="domain" description="ABC transporter" evidence="5">
    <location>
        <begin position="43"/>
        <end position="263"/>
    </location>
</feature>
<name>A0AAE3QRM4_9BACT</name>
<evidence type="ECO:0000313" key="7">
    <source>
        <dbReference type="Proteomes" id="UP001241110"/>
    </source>
</evidence>
<sequence>MSVVVKVENISKRYQLGKAGSRSLKGDFQRWWAQKRGKEDPFLSVAEASQVQDGEFLALKDVNFEIKQGDAVGIVGKNGAGKSTLLKILSRITLPTTGSIKIKGRIASLLEVGTGFNPDLSGRENVYLNGAILGMSKAEITKKFDEIVSFSGIERFIDTPVKRYSSGMYVRLAFSVAAHLDSEILILDEVLAVGDSAFQSKCINKITEVTQDGRTVLFVSHSFSAIRSLCTSAILLEKGICTLQGSVENVITKYIDSGNIAVIGRSLNLLNVVRSSHAQQLIFDSLIFNDNPLPFGQEIAFTLKLKTIIESDFSDIDFGIAIRDKNSVTMIHCSNRFLNIHIDHTDDRVEYKFRVQNNLRPGNYKITLFLRSKDVIQDWLTDIAILEVLDGNPYNFPDTNQIQGSTLPLFHLNMLHPNEKLISKIS</sequence>